<feature type="compositionally biased region" description="Polar residues" evidence="1">
    <location>
        <begin position="1"/>
        <end position="16"/>
    </location>
</feature>
<accession>A0A8J2RGC0</accession>
<comment type="caution">
    <text evidence="2">The sequence shown here is derived from an EMBL/GenBank/DDBJ whole genome shotgun (WGS) entry which is preliminary data.</text>
</comment>
<feature type="region of interest" description="Disordered" evidence="1">
    <location>
        <begin position="119"/>
        <end position="146"/>
    </location>
</feature>
<protein>
    <submittedName>
        <fullName evidence="2">Uncharacterized protein</fullName>
    </submittedName>
</protein>
<name>A0A8J2RGC0_9CRUS</name>
<proteinExistence type="predicted"/>
<feature type="region of interest" description="Disordered" evidence="1">
    <location>
        <begin position="1"/>
        <end position="107"/>
    </location>
</feature>
<dbReference type="EMBL" id="CAKKLH010000037">
    <property type="protein sequence ID" value="CAH0100499.1"/>
    <property type="molecule type" value="Genomic_DNA"/>
</dbReference>
<dbReference type="Proteomes" id="UP000789390">
    <property type="component" value="Unassembled WGS sequence"/>
</dbReference>
<dbReference type="AlphaFoldDB" id="A0A8J2RGC0"/>
<evidence type="ECO:0000313" key="2">
    <source>
        <dbReference type="EMBL" id="CAH0100499.1"/>
    </source>
</evidence>
<feature type="compositionally biased region" description="Basic and acidic residues" evidence="1">
    <location>
        <begin position="94"/>
        <end position="107"/>
    </location>
</feature>
<sequence>MNARSIPNSEVHQSLKTGGVYGGGDFGAADRSRSNKFPQHSTADNRMTSTESGSAYYNPSNTRTASFNNNQLSRHQGTTNYDSPANQKPSYGSDSKEGCSSDDKEKETKKGLFASFAGAAKAATSSVKTGEASIREYKREPLQRRGRYVANEFSQHSLRESGTFSVNSKESACASSVFNNARASSSGRFWS</sequence>
<keyword evidence="3" id="KW-1185">Reference proteome</keyword>
<feature type="compositionally biased region" description="Low complexity" evidence="1">
    <location>
        <begin position="119"/>
        <end position="130"/>
    </location>
</feature>
<evidence type="ECO:0000256" key="1">
    <source>
        <dbReference type="SAM" id="MobiDB-lite"/>
    </source>
</evidence>
<organism evidence="2 3">
    <name type="scientific">Daphnia galeata</name>
    <dbReference type="NCBI Taxonomy" id="27404"/>
    <lineage>
        <taxon>Eukaryota</taxon>
        <taxon>Metazoa</taxon>
        <taxon>Ecdysozoa</taxon>
        <taxon>Arthropoda</taxon>
        <taxon>Crustacea</taxon>
        <taxon>Branchiopoda</taxon>
        <taxon>Diplostraca</taxon>
        <taxon>Cladocera</taxon>
        <taxon>Anomopoda</taxon>
        <taxon>Daphniidae</taxon>
        <taxon>Daphnia</taxon>
    </lineage>
</organism>
<evidence type="ECO:0000313" key="3">
    <source>
        <dbReference type="Proteomes" id="UP000789390"/>
    </source>
</evidence>
<reference evidence="2" key="1">
    <citation type="submission" date="2021-11" db="EMBL/GenBank/DDBJ databases">
        <authorList>
            <person name="Schell T."/>
        </authorList>
    </citation>
    <scope>NUCLEOTIDE SEQUENCE</scope>
    <source>
        <strain evidence="2">M5</strain>
    </source>
</reference>
<gene>
    <name evidence="2" type="ORF">DGAL_LOCUS2752</name>
</gene>
<feature type="compositionally biased region" description="Polar residues" evidence="1">
    <location>
        <begin position="35"/>
        <end position="93"/>
    </location>
</feature>
<feature type="compositionally biased region" description="Basic and acidic residues" evidence="1">
    <location>
        <begin position="133"/>
        <end position="143"/>
    </location>
</feature>